<dbReference type="PANTHER" id="PTHR37908">
    <property type="entry name" value="TRANSMEMBRANE PROTEIN"/>
    <property type="match status" value="1"/>
</dbReference>
<evidence type="ECO:0000313" key="4">
    <source>
        <dbReference type="RefSeq" id="XP_027353463.1"/>
    </source>
</evidence>
<dbReference type="GeneID" id="113863894"/>
<feature type="region of interest" description="Disordered" evidence="1">
    <location>
        <begin position="61"/>
        <end position="85"/>
    </location>
</feature>
<accession>A0A8B8LDT1</accession>
<dbReference type="KEGG" id="aprc:113863894"/>
<dbReference type="PANTHER" id="PTHR37908:SF4">
    <property type="entry name" value="PROTEIN, PUTATIVE-RELATED"/>
    <property type="match status" value="1"/>
</dbReference>
<dbReference type="AlphaFoldDB" id="A0A8B8LDT1"/>
<evidence type="ECO:0000256" key="2">
    <source>
        <dbReference type="SAM" id="SignalP"/>
    </source>
</evidence>
<name>A0A8B8LDT1_ABRPR</name>
<organism evidence="3 4">
    <name type="scientific">Abrus precatorius</name>
    <name type="common">Indian licorice</name>
    <name type="synonym">Glycine abrus</name>
    <dbReference type="NCBI Taxonomy" id="3816"/>
    <lineage>
        <taxon>Eukaryota</taxon>
        <taxon>Viridiplantae</taxon>
        <taxon>Streptophyta</taxon>
        <taxon>Embryophyta</taxon>
        <taxon>Tracheophyta</taxon>
        <taxon>Spermatophyta</taxon>
        <taxon>Magnoliopsida</taxon>
        <taxon>eudicotyledons</taxon>
        <taxon>Gunneridae</taxon>
        <taxon>Pentapetalae</taxon>
        <taxon>rosids</taxon>
        <taxon>fabids</taxon>
        <taxon>Fabales</taxon>
        <taxon>Fabaceae</taxon>
        <taxon>Papilionoideae</taxon>
        <taxon>50 kb inversion clade</taxon>
        <taxon>NPAAA clade</taxon>
        <taxon>indigoferoid/millettioid clade</taxon>
        <taxon>Abreae</taxon>
        <taxon>Abrus</taxon>
    </lineage>
</organism>
<evidence type="ECO:0000313" key="3">
    <source>
        <dbReference type="Proteomes" id="UP000694853"/>
    </source>
</evidence>
<feature type="signal peptide" evidence="2">
    <location>
        <begin position="1"/>
        <end position="25"/>
    </location>
</feature>
<reference evidence="4" key="2">
    <citation type="submission" date="2025-08" db="UniProtKB">
        <authorList>
            <consortium name="RefSeq"/>
        </authorList>
    </citation>
    <scope>IDENTIFICATION</scope>
    <source>
        <tissue evidence="4">Young leaves</tissue>
    </source>
</reference>
<dbReference type="OrthoDB" id="1655189at2759"/>
<feature type="compositionally biased region" description="Pro residues" evidence="1">
    <location>
        <begin position="74"/>
        <end position="85"/>
    </location>
</feature>
<feature type="chain" id="PRO_5034190859" evidence="2">
    <location>
        <begin position="26"/>
        <end position="85"/>
    </location>
</feature>
<keyword evidence="3" id="KW-1185">Reference proteome</keyword>
<protein>
    <submittedName>
        <fullName evidence="4">Uncharacterized protein LOC113863894 isoform X1</fullName>
    </submittedName>
</protein>
<reference evidence="3" key="1">
    <citation type="journal article" date="2019" name="Toxins">
        <title>Detection of Abrin-Like and Prepropulchellin-Like Toxin Genes and Transcripts Using Whole Genome Sequencing and Full-Length Transcript Sequencing of Abrus precatorius.</title>
        <authorList>
            <person name="Hovde B.T."/>
            <person name="Daligault H.E."/>
            <person name="Hanschen E.R."/>
            <person name="Kunde Y.A."/>
            <person name="Johnson M.B."/>
            <person name="Starkenburg S.R."/>
            <person name="Johnson S.L."/>
        </authorList>
    </citation>
    <scope>NUCLEOTIDE SEQUENCE [LARGE SCALE GENOMIC DNA]</scope>
</reference>
<gene>
    <name evidence="4" type="primary">LOC113863894</name>
</gene>
<dbReference type="RefSeq" id="XP_027353463.1">
    <property type="nucleotide sequence ID" value="XM_027497662.1"/>
</dbReference>
<evidence type="ECO:0000256" key="1">
    <source>
        <dbReference type="SAM" id="MobiDB-lite"/>
    </source>
</evidence>
<keyword evidence="2" id="KW-0732">Signal</keyword>
<dbReference type="Proteomes" id="UP000694853">
    <property type="component" value="Unplaced"/>
</dbReference>
<sequence>MGHSRFLALLLVSSLLFLSFGYGFARVALTDEEDVETTSLDFPIKTMFPVKFETMDYADPEPNINPKNGYIFSPPSPTPTPPPSA</sequence>
<proteinExistence type="predicted"/>